<dbReference type="Gene3D" id="3.30.1330.60">
    <property type="entry name" value="OmpA-like domain"/>
    <property type="match status" value="1"/>
</dbReference>
<sequence>MVRIVLLAALGITPAVSAQAPVPVVPPAAGGFQELPMLQNDLILRTGSDRIFYSGSEYAVPAAGRSTLTAQARWLIANPSVRAIVEGHVSDRDTRDHALALGARRAVAVRDFLVAQGVQPGRLIVTSMGKERPVVPLPGVPASGVSDRVVLVIVR</sequence>
<dbReference type="Pfam" id="PF00691">
    <property type="entry name" value="OmpA"/>
    <property type="match status" value="1"/>
</dbReference>
<dbReference type="PROSITE" id="PS51123">
    <property type="entry name" value="OMPA_2"/>
    <property type="match status" value="1"/>
</dbReference>
<dbReference type="RefSeq" id="WP_166411293.1">
    <property type="nucleotide sequence ID" value="NZ_CP049869.1"/>
</dbReference>
<proteinExistence type="predicted"/>
<evidence type="ECO:0000256" key="2">
    <source>
        <dbReference type="SAM" id="SignalP"/>
    </source>
</evidence>
<dbReference type="Proteomes" id="UP000503222">
    <property type="component" value="Chromosome"/>
</dbReference>
<organism evidence="4 5">
    <name type="scientific">Sphingomonas piscis</name>
    <dbReference type="NCBI Taxonomy" id="2714943"/>
    <lineage>
        <taxon>Bacteria</taxon>
        <taxon>Pseudomonadati</taxon>
        <taxon>Pseudomonadota</taxon>
        <taxon>Alphaproteobacteria</taxon>
        <taxon>Sphingomonadales</taxon>
        <taxon>Sphingomonadaceae</taxon>
        <taxon>Sphingomonas</taxon>
    </lineage>
</organism>
<dbReference type="AlphaFoldDB" id="A0A6G7YQ84"/>
<dbReference type="PANTHER" id="PTHR30329:SF21">
    <property type="entry name" value="LIPOPROTEIN YIAD-RELATED"/>
    <property type="match status" value="1"/>
</dbReference>
<gene>
    <name evidence="4" type="ORF">G7077_08330</name>
</gene>
<accession>A0A6G7YQ84</accession>
<dbReference type="EMBL" id="CP049869">
    <property type="protein sequence ID" value="QIK78902.1"/>
    <property type="molecule type" value="Genomic_DNA"/>
</dbReference>
<keyword evidence="2" id="KW-0732">Signal</keyword>
<dbReference type="InterPro" id="IPR006665">
    <property type="entry name" value="OmpA-like"/>
</dbReference>
<evidence type="ECO:0000256" key="1">
    <source>
        <dbReference type="PROSITE-ProRule" id="PRU00473"/>
    </source>
</evidence>
<name>A0A6G7YQ84_9SPHN</name>
<keyword evidence="1" id="KW-0472">Membrane</keyword>
<keyword evidence="5" id="KW-1185">Reference proteome</keyword>
<dbReference type="KEGG" id="spii:G7077_08330"/>
<dbReference type="PANTHER" id="PTHR30329">
    <property type="entry name" value="STATOR ELEMENT OF FLAGELLAR MOTOR COMPLEX"/>
    <property type="match status" value="1"/>
</dbReference>
<evidence type="ECO:0000259" key="3">
    <source>
        <dbReference type="PROSITE" id="PS51123"/>
    </source>
</evidence>
<dbReference type="GO" id="GO:0016020">
    <property type="term" value="C:membrane"/>
    <property type="evidence" value="ECO:0007669"/>
    <property type="project" value="UniProtKB-UniRule"/>
</dbReference>
<feature type="chain" id="PRO_5026104980" evidence="2">
    <location>
        <begin position="21"/>
        <end position="155"/>
    </location>
</feature>
<evidence type="ECO:0000313" key="4">
    <source>
        <dbReference type="EMBL" id="QIK78902.1"/>
    </source>
</evidence>
<protein>
    <submittedName>
        <fullName evidence="4">OmpA family protein</fullName>
    </submittedName>
</protein>
<dbReference type="InterPro" id="IPR036737">
    <property type="entry name" value="OmpA-like_sf"/>
</dbReference>
<dbReference type="SUPFAM" id="SSF103088">
    <property type="entry name" value="OmpA-like"/>
    <property type="match status" value="1"/>
</dbReference>
<dbReference type="CDD" id="cd07185">
    <property type="entry name" value="OmpA_C-like"/>
    <property type="match status" value="1"/>
</dbReference>
<evidence type="ECO:0000313" key="5">
    <source>
        <dbReference type="Proteomes" id="UP000503222"/>
    </source>
</evidence>
<feature type="signal peptide" evidence="2">
    <location>
        <begin position="1"/>
        <end position="20"/>
    </location>
</feature>
<feature type="domain" description="OmpA-like" evidence="3">
    <location>
        <begin position="40"/>
        <end position="155"/>
    </location>
</feature>
<reference evidence="4 5" key="1">
    <citation type="submission" date="2020-03" db="EMBL/GenBank/DDBJ databases">
        <title>Sphingomonas sp. nov., isolated from fish.</title>
        <authorList>
            <person name="Hyun D.-W."/>
            <person name="Bae J.-W."/>
        </authorList>
    </citation>
    <scope>NUCLEOTIDE SEQUENCE [LARGE SCALE GENOMIC DNA]</scope>
    <source>
        <strain evidence="4 5">HDW15B</strain>
    </source>
</reference>
<dbReference type="InterPro" id="IPR050330">
    <property type="entry name" value="Bact_OuterMem_StrucFunc"/>
</dbReference>